<dbReference type="AlphaFoldDB" id="A0A2P5DHE5"/>
<organism evidence="2 3">
    <name type="scientific">Trema orientale</name>
    <name type="common">Charcoal tree</name>
    <name type="synonym">Celtis orientalis</name>
    <dbReference type="NCBI Taxonomy" id="63057"/>
    <lineage>
        <taxon>Eukaryota</taxon>
        <taxon>Viridiplantae</taxon>
        <taxon>Streptophyta</taxon>
        <taxon>Embryophyta</taxon>
        <taxon>Tracheophyta</taxon>
        <taxon>Spermatophyta</taxon>
        <taxon>Magnoliopsida</taxon>
        <taxon>eudicotyledons</taxon>
        <taxon>Gunneridae</taxon>
        <taxon>Pentapetalae</taxon>
        <taxon>rosids</taxon>
        <taxon>fabids</taxon>
        <taxon>Rosales</taxon>
        <taxon>Cannabaceae</taxon>
        <taxon>Trema</taxon>
    </lineage>
</organism>
<accession>A0A2P5DHE5</accession>
<proteinExistence type="predicted"/>
<protein>
    <submittedName>
        <fullName evidence="2">Uncharacterized protein</fullName>
    </submittedName>
</protein>
<gene>
    <name evidence="2" type="ORF">TorRG33x02_251140</name>
</gene>
<dbReference type="InParanoid" id="A0A2P5DHE5"/>
<comment type="caution">
    <text evidence="2">The sequence shown here is derived from an EMBL/GenBank/DDBJ whole genome shotgun (WGS) entry which is preliminary data.</text>
</comment>
<dbReference type="EMBL" id="JXTC01000270">
    <property type="protein sequence ID" value="PON72719.1"/>
    <property type="molecule type" value="Genomic_DNA"/>
</dbReference>
<feature type="region of interest" description="Disordered" evidence="1">
    <location>
        <begin position="1"/>
        <end position="41"/>
    </location>
</feature>
<evidence type="ECO:0000256" key="1">
    <source>
        <dbReference type="SAM" id="MobiDB-lite"/>
    </source>
</evidence>
<dbReference type="OrthoDB" id="10488443at2759"/>
<sequence length="97" mass="10480">DQRAVAAVPESGTAVPAKSTVVPESGTAVPASSTAVPESGTAVPIRRRTNFLALRCPFLAPQHHLPHPRLKIDVLDHFLRNQRPRLDFTLSVQEPLG</sequence>
<dbReference type="Proteomes" id="UP000237000">
    <property type="component" value="Unassembled WGS sequence"/>
</dbReference>
<evidence type="ECO:0000313" key="3">
    <source>
        <dbReference type="Proteomes" id="UP000237000"/>
    </source>
</evidence>
<name>A0A2P5DHE5_TREOI</name>
<feature type="non-terminal residue" evidence="2">
    <location>
        <position position="1"/>
    </location>
</feature>
<keyword evidence="3" id="KW-1185">Reference proteome</keyword>
<reference evidence="3" key="1">
    <citation type="submission" date="2016-06" db="EMBL/GenBank/DDBJ databases">
        <title>Parallel loss of symbiosis genes in relatives of nitrogen-fixing non-legume Parasponia.</title>
        <authorList>
            <person name="Van Velzen R."/>
            <person name="Holmer R."/>
            <person name="Bu F."/>
            <person name="Rutten L."/>
            <person name="Van Zeijl A."/>
            <person name="Liu W."/>
            <person name="Santuari L."/>
            <person name="Cao Q."/>
            <person name="Sharma T."/>
            <person name="Shen D."/>
            <person name="Roswanjaya Y."/>
            <person name="Wardhani T."/>
            <person name="Kalhor M.S."/>
            <person name="Jansen J."/>
            <person name="Van den Hoogen J."/>
            <person name="Gungor B."/>
            <person name="Hartog M."/>
            <person name="Hontelez J."/>
            <person name="Verver J."/>
            <person name="Yang W.-C."/>
            <person name="Schijlen E."/>
            <person name="Repin R."/>
            <person name="Schilthuizen M."/>
            <person name="Schranz E."/>
            <person name="Heidstra R."/>
            <person name="Miyata K."/>
            <person name="Fedorova E."/>
            <person name="Kohlen W."/>
            <person name="Bisseling T."/>
            <person name="Smit S."/>
            <person name="Geurts R."/>
        </authorList>
    </citation>
    <scope>NUCLEOTIDE SEQUENCE [LARGE SCALE GENOMIC DNA]</scope>
    <source>
        <strain evidence="3">cv. RG33-2</strain>
    </source>
</reference>
<evidence type="ECO:0000313" key="2">
    <source>
        <dbReference type="EMBL" id="PON72719.1"/>
    </source>
</evidence>